<dbReference type="OrthoDB" id="10042437at2759"/>
<dbReference type="EMBL" id="CAJOBJ010004905">
    <property type="protein sequence ID" value="CAF4015054.1"/>
    <property type="molecule type" value="Genomic_DNA"/>
</dbReference>
<dbReference type="Proteomes" id="UP000663824">
    <property type="component" value="Unassembled WGS sequence"/>
</dbReference>
<evidence type="ECO:0000313" key="7">
    <source>
        <dbReference type="EMBL" id="CAF5090846.1"/>
    </source>
</evidence>
<sequence>MMSATTSSSSSSSSSSSGLLIFPMNVSSEAIAFPINHHRHMLNGTHPSIYANASPIAVNNKIRAIQARRSRITLQSYYDFTDIRPINFNNAGATTHSSTNFSNLSAQKLLERSKDVRLGHVPARHESRPSILSSISTANQQSLIWPSYNSPNGFTKQSQINTPTMATPIPVLPNNKTYAHNMPDIHQRPYRTQTRTSHTLTEQQNDTLFLAARHKSLSKTKSSIPKANCRKASKVKSSYATPNNQPLQAIHKDDLKQSKAKKNENAVHLYESEEEEENIVAIDAEFEEYIQKSTMKCADWLLKYVVDKDFDYSDE</sequence>
<proteinExistence type="predicted"/>
<name>A0A814WZN4_9BILA</name>
<dbReference type="Proteomes" id="UP000663834">
    <property type="component" value="Unassembled WGS sequence"/>
</dbReference>
<dbReference type="Proteomes" id="UP000681967">
    <property type="component" value="Unassembled WGS sequence"/>
</dbReference>
<feature type="region of interest" description="Disordered" evidence="1">
    <location>
        <begin position="220"/>
        <end position="245"/>
    </location>
</feature>
<dbReference type="EMBL" id="CAJNOW010017074">
    <property type="protein sequence ID" value="CAF1654450.1"/>
    <property type="molecule type" value="Genomic_DNA"/>
</dbReference>
<reference evidence="2" key="1">
    <citation type="submission" date="2021-02" db="EMBL/GenBank/DDBJ databases">
        <authorList>
            <person name="Nowell W R."/>
        </authorList>
    </citation>
    <scope>NUCLEOTIDE SEQUENCE</scope>
</reference>
<feature type="compositionally biased region" description="Polar residues" evidence="1">
    <location>
        <begin position="235"/>
        <end position="245"/>
    </location>
</feature>
<evidence type="ECO:0000313" key="6">
    <source>
        <dbReference type="EMBL" id="CAF4015054.1"/>
    </source>
</evidence>
<dbReference type="Proteomes" id="UP000676336">
    <property type="component" value="Unassembled WGS sequence"/>
</dbReference>
<dbReference type="EMBL" id="CAJOBH010003775">
    <property type="protein sequence ID" value="CAF3965454.1"/>
    <property type="molecule type" value="Genomic_DNA"/>
</dbReference>
<dbReference type="Proteomes" id="UP000663855">
    <property type="component" value="Unassembled WGS sequence"/>
</dbReference>
<gene>
    <name evidence="5" type="ORF">BYL167_LOCUS11782</name>
    <name evidence="2" type="ORF">CJN711_LOCUS12354</name>
    <name evidence="6" type="ORF">GIL414_LOCUS12533</name>
    <name evidence="3" type="ORF">KQP761_LOCUS30653</name>
    <name evidence="4" type="ORF">MBJ925_LOCUS2779</name>
    <name evidence="7" type="ORF">SMN809_LOCUS61219</name>
</gene>
<protein>
    <submittedName>
        <fullName evidence="2">Uncharacterized protein</fullName>
    </submittedName>
</protein>
<evidence type="ECO:0000313" key="8">
    <source>
        <dbReference type="Proteomes" id="UP000663855"/>
    </source>
</evidence>
<evidence type="ECO:0000313" key="3">
    <source>
        <dbReference type="EMBL" id="CAF1654450.1"/>
    </source>
</evidence>
<evidence type="ECO:0000313" key="2">
    <source>
        <dbReference type="EMBL" id="CAF1207578.1"/>
    </source>
</evidence>
<comment type="caution">
    <text evidence="2">The sequence shown here is derived from an EMBL/GenBank/DDBJ whole genome shotgun (WGS) entry which is preliminary data.</text>
</comment>
<dbReference type="AlphaFoldDB" id="A0A814WZN4"/>
<accession>A0A814WZN4</accession>
<dbReference type="EMBL" id="CAJNOV010005349">
    <property type="protein sequence ID" value="CAF1207578.1"/>
    <property type="molecule type" value="Genomic_DNA"/>
</dbReference>
<evidence type="ECO:0000256" key="1">
    <source>
        <dbReference type="SAM" id="MobiDB-lite"/>
    </source>
</evidence>
<dbReference type="Proteomes" id="UP000681720">
    <property type="component" value="Unassembled WGS sequence"/>
</dbReference>
<dbReference type="EMBL" id="CAJNRE010000175">
    <property type="protein sequence ID" value="CAF1923274.1"/>
    <property type="molecule type" value="Genomic_DNA"/>
</dbReference>
<evidence type="ECO:0000313" key="4">
    <source>
        <dbReference type="EMBL" id="CAF1923274.1"/>
    </source>
</evidence>
<evidence type="ECO:0000313" key="5">
    <source>
        <dbReference type="EMBL" id="CAF3965454.1"/>
    </source>
</evidence>
<dbReference type="EMBL" id="CAJOBI010243981">
    <property type="protein sequence ID" value="CAF5090846.1"/>
    <property type="molecule type" value="Genomic_DNA"/>
</dbReference>
<organism evidence="2 8">
    <name type="scientific">Rotaria magnacalcarata</name>
    <dbReference type="NCBI Taxonomy" id="392030"/>
    <lineage>
        <taxon>Eukaryota</taxon>
        <taxon>Metazoa</taxon>
        <taxon>Spiralia</taxon>
        <taxon>Gnathifera</taxon>
        <taxon>Rotifera</taxon>
        <taxon>Eurotatoria</taxon>
        <taxon>Bdelloidea</taxon>
        <taxon>Philodinida</taxon>
        <taxon>Philodinidae</taxon>
        <taxon>Rotaria</taxon>
    </lineage>
</organism>